<gene>
    <name evidence="2" type="ORF">LX99_02198</name>
</gene>
<reference evidence="2 3" key="1">
    <citation type="submission" date="2018-05" db="EMBL/GenBank/DDBJ databases">
        <title>Genomic Encyclopedia of Archaeal and Bacterial Type Strains, Phase II (KMG-II): from individual species to whole genera.</title>
        <authorList>
            <person name="Goeker M."/>
        </authorList>
    </citation>
    <scope>NUCLEOTIDE SEQUENCE [LARGE SCALE GENOMIC DNA]</scope>
    <source>
        <strain evidence="2 3">DSM 19975</strain>
    </source>
</reference>
<accession>A0A316HB61</accession>
<dbReference type="AlphaFoldDB" id="A0A316HB61"/>
<keyword evidence="3" id="KW-1185">Reference proteome</keyword>
<dbReference type="Proteomes" id="UP000245678">
    <property type="component" value="Unassembled WGS sequence"/>
</dbReference>
<sequence>MEISRKRPVHDGNNDDSDLHNDELGENSGADTAIAKEGAPEPGETGKDKTAQAASSNKGQGPAGEDL</sequence>
<feature type="region of interest" description="Disordered" evidence="1">
    <location>
        <begin position="1"/>
        <end position="67"/>
    </location>
</feature>
<dbReference type="EMBL" id="QGHA01000003">
    <property type="protein sequence ID" value="PWK78354.1"/>
    <property type="molecule type" value="Genomic_DNA"/>
</dbReference>
<comment type="caution">
    <text evidence="2">The sequence shown here is derived from an EMBL/GenBank/DDBJ whole genome shotgun (WGS) entry which is preliminary data.</text>
</comment>
<dbReference type="RefSeq" id="WP_109607900.1">
    <property type="nucleotide sequence ID" value="NZ_QGHA01000003.1"/>
</dbReference>
<evidence type="ECO:0000313" key="3">
    <source>
        <dbReference type="Proteomes" id="UP000245678"/>
    </source>
</evidence>
<evidence type="ECO:0000256" key="1">
    <source>
        <dbReference type="SAM" id="MobiDB-lite"/>
    </source>
</evidence>
<organism evidence="2 3">
    <name type="scientific">Mucilaginibacter oryzae</name>
    <dbReference type="NCBI Taxonomy" id="468058"/>
    <lineage>
        <taxon>Bacteria</taxon>
        <taxon>Pseudomonadati</taxon>
        <taxon>Bacteroidota</taxon>
        <taxon>Sphingobacteriia</taxon>
        <taxon>Sphingobacteriales</taxon>
        <taxon>Sphingobacteriaceae</taxon>
        <taxon>Mucilaginibacter</taxon>
    </lineage>
</organism>
<evidence type="ECO:0000313" key="2">
    <source>
        <dbReference type="EMBL" id="PWK78354.1"/>
    </source>
</evidence>
<proteinExistence type="predicted"/>
<protein>
    <submittedName>
        <fullName evidence="2">Uncharacterized protein</fullName>
    </submittedName>
</protein>
<feature type="compositionally biased region" description="Basic and acidic residues" evidence="1">
    <location>
        <begin position="9"/>
        <end position="23"/>
    </location>
</feature>
<name>A0A316HB61_9SPHI</name>